<proteinExistence type="predicted"/>
<dbReference type="SUPFAM" id="SSF47986">
    <property type="entry name" value="DEATH domain"/>
    <property type="match status" value="1"/>
</dbReference>
<dbReference type="Ensembl" id="ENSPNYT00000028349.1">
    <property type="protein sequence ID" value="ENSPNYP00000027675.1"/>
    <property type="gene ID" value="ENSPNYG00000020846.1"/>
</dbReference>
<dbReference type="Gene3D" id="1.10.533.10">
    <property type="entry name" value="Death Domain, Fas"/>
    <property type="match status" value="1"/>
</dbReference>
<accession>A0A3B4GXK7</accession>
<dbReference type="CDD" id="cd01671">
    <property type="entry name" value="CARD"/>
    <property type="match status" value="1"/>
</dbReference>
<dbReference type="SMART" id="SM00114">
    <property type="entry name" value="CARD"/>
    <property type="match status" value="1"/>
</dbReference>
<reference evidence="2" key="1">
    <citation type="submission" date="2023-09" db="UniProtKB">
        <authorList>
            <consortium name="Ensembl"/>
        </authorList>
    </citation>
    <scope>IDENTIFICATION</scope>
</reference>
<dbReference type="InterPro" id="IPR011029">
    <property type="entry name" value="DEATH-like_dom_sf"/>
</dbReference>
<name>A0A3B4GXK7_9CICH</name>
<evidence type="ECO:0000313" key="2">
    <source>
        <dbReference type="Ensembl" id="ENSPNYP00000027675.1"/>
    </source>
</evidence>
<dbReference type="STRING" id="303518.ENSPNYP00000027675"/>
<dbReference type="AlphaFoldDB" id="A0A3B4GXK7"/>
<dbReference type="GeneTree" id="ENSGT01030000235171"/>
<dbReference type="GO" id="GO:0042981">
    <property type="term" value="P:regulation of apoptotic process"/>
    <property type="evidence" value="ECO:0007669"/>
    <property type="project" value="InterPro"/>
</dbReference>
<dbReference type="PROSITE" id="PS50209">
    <property type="entry name" value="CARD"/>
    <property type="match status" value="1"/>
</dbReference>
<sequence length="146" mass="16802">MACTSQSAEGYIRSARRHLVGGLKNLSVILENLYQQGVLCDEEVSKIQAEKDDYDKTRKILDSVTNKGEKACYEFLKIIYMTRKRTLERPPLHSAVEIMQRMPTKVNVCLRWDKETPACHNQCESLLKALPFISSLRYVAFAFKQL</sequence>
<evidence type="ECO:0000259" key="1">
    <source>
        <dbReference type="PROSITE" id="PS50209"/>
    </source>
</evidence>
<dbReference type="InterPro" id="IPR001315">
    <property type="entry name" value="CARD"/>
</dbReference>
<protein>
    <recommendedName>
        <fullName evidence="1">CARD domain-containing protein</fullName>
    </recommendedName>
</protein>
<dbReference type="Pfam" id="PF00619">
    <property type="entry name" value="CARD"/>
    <property type="match status" value="1"/>
</dbReference>
<feature type="domain" description="CARD" evidence="1">
    <location>
        <begin position="4"/>
        <end position="79"/>
    </location>
</feature>
<organism evidence="2">
    <name type="scientific">Pundamilia nyererei</name>
    <dbReference type="NCBI Taxonomy" id="303518"/>
    <lineage>
        <taxon>Eukaryota</taxon>
        <taxon>Metazoa</taxon>
        <taxon>Chordata</taxon>
        <taxon>Craniata</taxon>
        <taxon>Vertebrata</taxon>
        <taxon>Euteleostomi</taxon>
        <taxon>Actinopterygii</taxon>
        <taxon>Neopterygii</taxon>
        <taxon>Teleostei</taxon>
        <taxon>Neoteleostei</taxon>
        <taxon>Acanthomorphata</taxon>
        <taxon>Ovalentaria</taxon>
        <taxon>Cichlomorphae</taxon>
        <taxon>Cichliformes</taxon>
        <taxon>Cichlidae</taxon>
        <taxon>African cichlids</taxon>
        <taxon>Pseudocrenilabrinae</taxon>
        <taxon>Haplochromini</taxon>
        <taxon>Pundamilia</taxon>
    </lineage>
</organism>